<reference evidence="20 21" key="1">
    <citation type="submission" date="2019-07" db="EMBL/GenBank/DDBJ databases">
        <title>Draft genome assembly of a fouling barnacle, Amphibalanus amphitrite (Darwin, 1854): The first reference genome for Thecostraca.</title>
        <authorList>
            <person name="Kim W."/>
        </authorList>
    </citation>
    <scope>NUCLEOTIDE SEQUENCE [LARGE SCALE GENOMIC DNA]</scope>
    <source>
        <strain evidence="20">SNU_AA5</strain>
        <tissue evidence="20">Soma without cirri and trophi</tissue>
    </source>
</reference>
<dbReference type="InterPro" id="IPR006029">
    <property type="entry name" value="Neurotrans-gated_channel_TM"/>
</dbReference>
<keyword evidence="6 17" id="KW-1133">Transmembrane helix</keyword>
<keyword evidence="3 17" id="KW-0813">Transport</keyword>
<dbReference type="Gene3D" id="1.20.58.390">
    <property type="entry name" value="Neurotransmitter-gated ion-channel transmembrane domain"/>
    <property type="match status" value="2"/>
</dbReference>
<comment type="function">
    <text evidence="1">After binding acetylcholine, the AChR responds by an extensive change in conformation that affects all subunits and leads to opening of an ion-conducting channel across the plasma membrane.</text>
</comment>
<evidence type="ECO:0000313" key="21">
    <source>
        <dbReference type="Proteomes" id="UP000440578"/>
    </source>
</evidence>
<dbReference type="GO" id="GO:0045211">
    <property type="term" value="C:postsynaptic membrane"/>
    <property type="evidence" value="ECO:0007669"/>
    <property type="project" value="UniProtKB-SubCell"/>
</dbReference>
<dbReference type="EMBL" id="VIIS01000079">
    <property type="protein sequence ID" value="KAF0313588.1"/>
    <property type="molecule type" value="Genomic_DNA"/>
</dbReference>
<dbReference type="GO" id="GO:0004888">
    <property type="term" value="F:transmembrane signaling receptor activity"/>
    <property type="evidence" value="ECO:0007669"/>
    <property type="project" value="InterPro"/>
</dbReference>
<evidence type="ECO:0000259" key="18">
    <source>
        <dbReference type="Pfam" id="PF02931"/>
    </source>
</evidence>
<evidence type="ECO:0000256" key="1">
    <source>
        <dbReference type="ARBA" id="ARBA00003328"/>
    </source>
</evidence>
<proteinExistence type="inferred from homology"/>
<evidence type="ECO:0000256" key="5">
    <source>
        <dbReference type="ARBA" id="ARBA00022692"/>
    </source>
</evidence>
<evidence type="ECO:0000256" key="15">
    <source>
        <dbReference type="ARBA" id="ARBA00023303"/>
    </source>
</evidence>
<evidence type="ECO:0000256" key="9">
    <source>
        <dbReference type="ARBA" id="ARBA00023136"/>
    </source>
</evidence>
<feature type="transmembrane region" description="Helical" evidence="17">
    <location>
        <begin position="510"/>
        <end position="528"/>
    </location>
</feature>
<dbReference type="SUPFAM" id="SSF90112">
    <property type="entry name" value="Neurotransmitter-gated ion-channel transmembrane pore"/>
    <property type="match status" value="1"/>
</dbReference>
<dbReference type="GO" id="GO:0022848">
    <property type="term" value="F:acetylcholine-gated monoatomic cation-selective channel activity"/>
    <property type="evidence" value="ECO:0007669"/>
    <property type="project" value="InterPro"/>
</dbReference>
<evidence type="ECO:0000259" key="19">
    <source>
        <dbReference type="Pfam" id="PF02932"/>
    </source>
</evidence>
<keyword evidence="5 17" id="KW-0812">Transmembrane</keyword>
<keyword evidence="8 17" id="KW-0406">Ion transport</keyword>
<keyword evidence="13" id="KW-0628">Postsynaptic cell membrane</keyword>
<evidence type="ECO:0000256" key="4">
    <source>
        <dbReference type="ARBA" id="ARBA00022475"/>
    </source>
</evidence>
<evidence type="ECO:0000256" key="10">
    <source>
        <dbReference type="ARBA" id="ARBA00023157"/>
    </source>
</evidence>
<dbReference type="PANTHER" id="PTHR18945">
    <property type="entry name" value="NEUROTRANSMITTER GATED ION CHANNEL"/>
    <property type="match status" value="1"/>
</dbReference>
<dbReference type="Pfam" id="PF02932">
    <property type="entry name" value="Neur_chan_memb"/>
    <property type="match status" value="1"/>
</dbReference>
<feature type="domain" description="Neurotransmitter-gated ion-channel ligand-binding" evidence="18">
    <location>
        <begin position="40"/>
        <end position="132"/>
    </location>
</feature>
<accession>A0A6A4X7Z9</accession>
<keyword evidence="10" id="KW-1015">Disulfide bond</keyword>
<dbReference type="PRINTS" id="PR00254">
    <property type="entry name" value="NICOTINICR"/>
</dbReference>
<keyword evidence="4" id="KW-1003">Cell membrane</keyword>
<dbReference type="PROSITE" id="PS00236">
    <property type="entry name" value="NEUROTR_ION_CHANNEL"/>
    <property type="match status" value="1"/>
</dbReference>
<feature type="domain" description="Neurotransmitter-gated ion-channel ligand-binding" evidence="18">
    <location>
        <begin position="155"/>
        <end position="282"/>
    </location>
</feature>
<evidence type="ECO:0000256" key="13">
    <source>
        <dbReference type="ARBA" id="ARBA00023257"/>
    </source>
</evidence>
<feature type="transmembrane region" description="Helical" evidence="17">
    <location>
        <begin position="346"/>
        <end position="369"/>
    </location>
</feature>
<dbReference type="SUPFAM" id="SSF63712">
    <property type="entry name" value="Nicotinic receptor ligand binding domain-like"/>
    <property type="match status" value="1"/>
</dbReference>
<dbReference type="Proteomes" id="UP000440578">
    <property type="component" value="Unassembled WGS sequence"/>
</dbReference>
<keyword evidence="12" id="KW-0325">Glycoprotein</keyword>
<dbReference type="InterPro" id="IPR036719">
    <property type="entry name" value="Neuro-gated_channel_TM_sf"/>
</dbReference>
<dbReference type="InterPro" id="IPR036734">
    <property type="entry name" value="Neur_chan_lig-bd_sf"/>
</dbReference>
<organism evidence="20 21">
    <name type="scientific">Amphibalanus amphitrite</name>
    <name type="common">Striped barnacle</name>
    <name type="synonym">Balanus amphitrite</name>
    <dbReference type="NCBI Taxonomy" id="1232801"/>
    <lineage>
        <taxon>Eukaryota</taxon>
        <taxon>Metazoa</taxon>
        <taxon>Ecdysozoa</taxon>
        <taxon>Arthropoda</taxon>
        <taxon>Crustacea</taxon>
        <taxon>Multicrustacea</taxon>
        <taxon>Cirripedia</taxon>
        <taxon>Thoracica</taxon>
        <taxon>Thoracicalcarea</taxon>
        <taxon>Balanomorpha</taxon>
        <taxon>Balanoidea</taxon>
        <taxon>Balanidae</taxon>
        <taxon>Amphibalaninae</taxon>
        <taxon>Amphibalanus</taxon>
    </lineage>
</organism>
<dbReference type="PRINTS" id="PR00252">
    <property type="entry name" value="NRIONCHANNEL"/>
</dbReference>
<evidence type="ECO:0000256" key="14">
    <source>
        <dbReference type="ARBA" id="ARBA00023286"/>
    </source>
</evidence>
<evidence type="ECO:0000256" key="8">
    <source>
        <dbReference type="ARBA" id="ARBA00023065"/>
    </source>
</evidence>
<dbReference type="InterPro" id="IPR018000">
    <property type="entry name" value="Neurotransmitter_ion_chnl_CS"/>
</dbReference>
<name>A0A6A4X7Z9_AMPAM</name>
<protein>
    <submittedName>
        <fullName evidence="20">Neuronal acetylcholine receptor subunit alpha-7</fullName>
    </submittedName>
</protein>
<feature type="chain" id="PRO_5036513286" evidence="17">
    <location>
        <begin position="37"/>
        <end position="534"/>
    </location>
</feature>
<dbReference type="InterPro" id="IPR038050">
    <property type="entry name" value="Neuro_actylchol_rec"/>
</dbReference>
<comment type="caution">
    <text evidence="20">The sequence shown here is derived from an EMBL/GenBank/DDBJ whole genome shotgun (WGS) entry which is preliminary data.</text>
</comment>
<keyword evidence="15 17" id="KW-0407">Ion channel</keyword>
<evidence type="ECO:0000256" key="6">
    <source>
        <dbReference type="ARBA" id="ARBA00022989"/>
    </source>
</evidence>
<evidence type="ECO:0000313" key="20">
    <source>
        <dbReference type="EMBL" id="KAF0313589.1"/>
    </source>
</evidence>
<dbReference type="OrthoDB" id="5975154at2759"/>
<dbReference type="CDD" id="cd19051">
    <property type="entry name" value="LGIC_TM_cation"/>
    <property type="match status" value="1"/>
</dbReference>
<dbReference type="AlphaFoldDB" id="A0A6A4X7Z9"/>
<comment type="subcellular location">
    <subcellularLocation>
        <location evidence="16">Postsynaptic cell membrane</location>
        <topology evidence="16">Multi-pass membrane protein</topology>
    </subcellularLocation>
</comment>
<evidence type="ECO:0000256" key="11">
    <source>
        <dbReference type="ARBA" id="ARBA00023170"/>
    </source>
</evidence>
<feature type="domain" description="Neurotransmitter-gated ion-channel transmembrane" evidence="19">
    <location>
        <begin position="289"/>
        <end position="526"/>
    </location>
</feature>
<evidence type="ECO:0000256" key="3">
    <source>
        <dbReference type="ARBA" id="ARBA00022448"/>
    </source>
</evidence>
<feature type="transmembrane region" description="Helical" evidence="17">
    <location>
        <begin position="283"/>
        <end position="307"/>
    </location>
</feature>
<dbReference type="InterPro" id="IPR006201">
    <property type="entry name" value="Neur_channel"/>
</dbReference>
<comment type="similarity">
    <text evidence="2">Belongs to the ligand-gated ion channel (TC 1.A.9) family. Acetylcholine receptor (TC 1.A.9.1) subfamily.</text>
</comment>
<feature type="signal peptide" evidence="17">
    <location>
        <begin position="1"/>
        <end position="36"/>
    </location>
</feature>
<keyword evidence="14" id="KW-1071">Ligand-gated ion channel</keyword>
<keyword evidence="21" id="KW-1185">Reference proteome</keyword>
<dbReference type="InterPro" id="IPR002394">
    <property type="entry name" value="Nicotinic_acetylcholine_rcpt"/>
</dbReference>
<evidence type="ECO:0000256" key="16">
    <source>
        <dbReference type="ARBA" id="ARBA00034104"/>
    </source>
</evidence>
<evidence type="ECO:0000256" key="2">
    <source>
        <dbReference type="ARBA" id="ARBA00009237"/>
    </source>
</evidence>
<keyword evidence="11 20" id="KW-0675">Receptor</keyword>
<keyword evidence="9 17" id="KW-0472">Membrane</keyword>
<keyword evidence="7" id="KW-0770">Synapse</keyword>
<dbReference type="EMBL" id="VIIS01000079">
    <property type="protein sequence ID" value="KAF0313589.1"/>
    <property type="molecule type" value="Genomic_DNA"/>
</dbReference>
<evidence type="ECO:0000256" key="17">
    <source>
        <dbReference type="RuleBase" id="RU000687"/>
    </source>
</evidence>
<dbReference type="InterPro" id="IPR006202">
    <property type="entry name" value="Neur_chan_lig-bd"/>
</dbReference>
<dbReference type="Pfam" id="PF02931">
    <property type="entry name" value="Neur_chan_LBD"/>
    <property type="match status" value="2"/>
</dbReference>
<dbReference type="CDD" id="cd18997">
    <property type="entry name" value="LGIC_ECD_nAChR"/>
    <property type="match status" value="1"/>
</dbReference>
<evidence type="ECO:0000256" key="7">
    <source>
        <dbReference type="ARBA" id="ARBA00023018"/>
    </source>
</evidence>
<dbReference type="Gene3D" id="2.70.170.10">
    <property type="entry name" value="Neurotransmitter-gated ion-channel ligand-binding domain"/>
    <property type="match status" value="1"/>
</dbReference>
<sequence>MFRRWRLARGGRPAASGLLRLSLLAPLLLNVSRVLCDESEYRLTQYLMSNYDPSVRPARNSAEPLEVNFSLSLHHIIDVDERNQILTTNCWLTHVWTDYHLTWNTSDFGGVQKIRVPYFRVWKPDIILYNNAGPPLRYRQDVDVQTDTCTRDLYAPDNPLAVNCRSADSQYSTAVINTNVIVNSNGQVTWLSHGIYQSSCDMDVEYFPFDIQSCEMKWASWTYDGYTVDIISESPDGDLSNYQSNGEFDLVDFSAKRNVQNYSCCPEPYPDITYTIRLRRRPMFYVFNLILPCILINGIALLVFYVPSESGEKVTLGISAVLSMTVFLMTIRESLPPTEKTPLISLYYGVTICLVSFASGLSVLTLNIFHRGSRGIEVPRLVRTIVLGFLSRIVFIHFEKPPIRPGRPRGAMADLTQRADGLLNSLGRDRRTMADGDSLDSLRYPCRRGHHTTEPPTMLPPSEDFERNFVRVLNRIYQTIERNETRLEQQEYRDATRQEWQQVAIVCDRVLLLIFLLSTATATSAILLSSPHLH</sequence>
<keyword evidence="17" id="KW-0732">Signal</keyword>
<dbReference type="FunFam" id="1.20.58.390:FF:000073">
    <property type="entry name" value="Neuronal acetylcholine receptor subunit alpha-9-II"/>
    <property type="match status" value="1"/>
</dbReference>
<gene>
    <name evidence="20" type="primary">CHRNA7_1</name>
    <name evidence="20" type="ORF">FJT64_015900</name>
</gene>
<comment type="caution">
    <text evidence="17">Lacks conserved residue(s) required for the propagation of feature annotation.</text>
</comment>
<evidence type="ECO:0000256" key="12">
    <source>
        <dbReference type="ARBA" id="ARBA00023180"/>
    </source>
</evidence>